<dbReference type="EMBL" id="CP012898">
    <property type="protein sequence ID" value="ALJ04693.1"/>
    <property type="molecule type" value="Genomic_DNA"/>
</dbReference>
<dbReference type="InterPro" id="IPR006680">
    <property type="entry name" value="Amidohydro-rel"/>
</dbReference>
<dbReference type="Pfam" id="PF04909">
    <property type="entry name" value="Amidohydro_2"/>
    <property type="match status" value="1"/>
</dbReference>
<dbReference type="PATRIC" id="fig|1736674.3.peg.1204"/>
<reference evidence="3 4" key="1">
    <citation type="submission" date="2015-10" db="EMBL/GenBank/DDBJ databases">
        <authorList>
            <person name="Gilbert D.G."/>
        </authorList>
    </citation>
    <scope>NUCLEOTIDE SEQUENCE [LARGE SCALE GENOMIC DNA]</scope>
    <source>
        <strain evidence="4">HZ-22</strain>
    </source>
</reference>
<evidence type="ECO:0000256" key="1">
    <source>
        <dbReference type="ARBA" id="ARBA00038310"/>
    </source>
</evidence>
<keyword evidence="3" id="KW-0378">Hydrolase</keyword>
<evidence type="ECO:0000313" key="3">
    <source>
        <dbReference type="EMBL" id="ALJ04693.1"/>
    </source>
</evidence>
<dbReference type="Proteomes" id="UP000057981">
    <property type="component" value="Chromosome"/>
</dbReference>
<dbReference type="KEGG" id="ahz:APS56_05890"/>
<evidence type="ECO:0000259" key="2">
    <source>
        <dbReference type="Pfam" id="PF04909"/>
    </source>
</evidence>
<gene>
    <name evidence="3" type="ORF">APS56_05890</name>
</gene>
<dbReference type="PANTHER" id="PTHR43569">
    <property type="entry name" value="AMIDOHYDROLASE"/>
    <property type="match status" value="1"/>
</dbReference>
<evidence type="ECO:0000313" key="4">
    <source>
        <dbReference type="Proteomes" id="UP000057981"/>
    </source>
</evidence>
<dbReference type="AlphaFoldDB" id="A0A0P0CW64"/>
<accession>A0A0P0CW64</accession>
<dbReference type="OrthoDB" id="5450317at2"/>
<dbReference type="RefSeq" id="WP_054725938.1">
    <property type="nucleotide sequence ID" value="NZ_CP012898.1"/>
</dbReference>
<dbReference type="InterPro" id="IPR052350">
    <property type="entry name" value="Metallo-dep_Lactonases"/>
</dbReference>
<organism evidence="3 4">
    <name type="scientific">Pseudalgibacter alginicilyticus</name>
    <dbReference type="NCBI Taxonomy" id="1736674"/>
    <lineage>
        <taxon>Bacteria</taxon>
        <taxon>Pseudomonadati</taxon>
        <taxon>Bacteroidota</taxon>
        <taxon>Flavobacteriia</taxon>
        <taxon>Flavobacteriales</taxon>
        <taxon>Flavobacteriaceae</taxon>
        <taxon>Pseudalgibacter</taxon>
    </lineage>
</organism>
<name>A0A0P0CW64_9FLAO</name>
<sequence length="277" mass="31887">MKIDAHQHFWIYNPVRDSWIDESMQLIRKDFLPIDLKPILEANSVDGCIAVQADQSEAETEFLLQCAQDNPFIKGVVGWVDLRADNVEERLAYFSKNKNFKGVRHIVQGETDDAFMLRPEFLNGIRKLEQFGLTYDILIHQHQLKQAIALVEKFPHQKFILDHIAKPKISEGIDAEWKKNIQILAAYKNVSCKISGLVTETSNFQWNESIFIPFLDTIVEAFGVKRIMFGSDWPVCLLAGQYQEVLQIITNYFGGFSKEDIEKVMSENAVQVYNLNI</sequence>
<dbReference type="InterPro" id="IPR032466">
    <property type="entry name" value="Metal_Hydrolase"/>
</dbReference>
<dbReference type="SUPFAM" id="SSF51556">
    <property type="entry name" value="Metallo-dependent hydrolases"/>
    <property type="match status" value="1"/>
</dbReference>
<comment type="similarity">
    <text evidence="1">Belongs to the metallo-dependent hydrolases superfamily.</text>
</comment>
<dbReference type="PANTHER" id="PTHR43569:SF2">
    <property type="entry name" value="AMIDOHYDROLASE-RELATED DOMAIN-CONTAINING PROTEIN"/>
    <property type="match status" value="1"/>
</dbReference>
<keyword evidence="4" id="KW-1185">Reference proteome</keyword>
<feature type="domain" description="Amidohydrolase-related" evidence="2">
    <location>
        <begin position="3"/>
        <end position="275"/>
    </location>
</feature>
<protein>
    <submittedName>
        <fullName evidence="3">Amidohydrolase</fullName>
    </submittedName>
</protein>
<proteinExistence type="inferred from homology"/>
<dbReference type="STRING" id="1736674.APS56_05890"/>
<dbReference type="Gene3D" id="3.20.20.140">
    <property type="entry name" value="Metal-dependent hydrolases"/>
    <property type="match status" value="1"/>
</dbReference>
<dbReference type="GO" id="GO:0016787">
    <property type="term" value="F:hydrolase activity"/>
    <property type="evidence" value="ECO:0007669"/>
    <property type="project" value="UniProtKB-KW"/>
</dbReference>